<keyword evidence="4" id="KW-1185">Reference proteome</keyword>
<organism evidence="3 4">
    <name type="scientific">Leminorella richardii</name>
    <dbReference type="NCBI Taxonomy" id="158841"/>
    <lineage>
        <taxon>Bacteria</taxon>
        <taxon>Pseudomonadati</taxon>
        <taxon>Pseudomonadota</taxon>
        <taxon>Gammaproteobacteria</taxon>
        <taxon>Enterobacterales</taxon>
        <taxon>Budviciaceae</taxon>
        <taxon>Leminorella</taxon>
    </lineage>
</organism>
<feature type="domain" description="Spore coat protein U/FanG" evidence="2">
    <location>
        <begin position="187"/>
        <end position="315"/>
    </location>
</feature>
<dbReference type="Pfam" id="PF05229">
    <property type="entry name" value="SCPU"/>
    <property type="match status" value="2"/>
</dbReference>
<evidence type="ECO:0000313" key="3">
    <source>
        <dbReference type="EMBL" id="SQI41896.1"/>
    </source>
</evidence>
<dbReference type="AlphaFoldDB" id="A0A2X4UPY8"/>
<protein>
    <submittedName>
        <fullName evidence="3">Uncharacterized secreted protein</fullName>
    </submittedName>
</protein>
<feature type="domain" description="Spore coat protein U/FanG" evidence="2">
    <location>
        <begin position="21"/>
        <end position="164"/>
    </location>
</feature>
<dbReference type="InterPro" id="IPR007893">
    <property type="entry name" value="Spore_coat_U/FanG"/>
</dbReference>
<gene>
    <name evidence="3" type="ORF">NCTC12151_02407</name>
</gene>
<feature type="chain" id="PRO_5015878959" evidence="1">
    <location>
        <begin position="27"/>
        <end position="320"/>
    </location>
</feature>
<dbReference type="KEGG" id="lri:NCTC12151_02407"/>
<dbReference type="OrthoDB" id="8901110at2"/>
<accession>A0A2X4UPY8</accession>
<dbReference type="Proteomes" id="UP000249005">
    <property type="component" value="Chromosome 1"/>
</dbReference>
<proteinExistence type="predicted"/>
<evidence type="ECO:0000256" key="1">
    <source>
        <dbReference type="SAM" id="SignalP"/>
    </source>
</evidence>
<dbReference type="SMART" id="SM00972">
    <property type="entry name" value="SCPU"/>
    <property type="match status" value="2"/>
</dbReference>
<dbReference type="PANTHER" id="PTHR37089">
    <property type="entry name" value="PROTEIN U-RELATED"/>
    <property type="match status" value="1"/>
</dbReference>
<name>A0A2X4UPY8_9GAMM</name>
<dbReference type="RefSeq" id="WP_111740858.1">
    <property type="nucleotide sequence ID" value="NZ_LR698987.1"/>
</dbReference>
<keyword evidence="1" id="KW-0732">Signal</keyword>
<dbReference type="EMBL" id="LS483470">
    <property type="protein sequence ID" value="SQI41896.1"/>
    <property type="molecule type" value="Genomic_DNA"/>
</dbReference>
<evidence type="ECO:0000313" key="4">
    <source>
        <dbReference type="Proteomes" id="UP000249005"/>
    </source>
</evidence>
<evidence type="ECO:0000259" key="2">
    <source>
        <dbReference type="Pfam" id="PF05229"/>
    </source>
</evidence>
<feature type="signal peptide" evidence="1">
    <location>
        <begin position="1"/>
        <end position="26"/>
    </location>
</feature>
<reference evidence="3 4" key="1">
    <citation type="submission" date="2018-06" db="EMBL/GenBank/DDBJ databases">
        <authorList>
            <consortium name="Pathogen Informatics"/>
            <person name="Doyle S."/>
        </authorList>
    </citation>
    <scope>NUCLEOTIDE SEQUENCE [LARGE SCALE GENOMIC DNA]</scope>
    <source>
        <strain evidence="3 4">NCTC12151</strain>
    </source>
</reference>
<dbReference type="InterPro" id="IPR053167">
    <property type="entry name" value="Spore_coat_component"/>
</dbReference>
<dbReference type="PANTHER" id="PTHR37089:SF1">
    <property type="entry name" value="MEMBRANE PROTEIN"/>
    <property type="match status" value="1"/>
</dbReference>
<sequence>MSKKTLRAASALICALGLLLSGAVNAACSVATQQLSISLGTASAFNINSTALASSGAGGMSCTGISIALLADNSLSGIISSTTGQMNLVNEQDTRYKIPYGVYADSGYKNAFNTATALEYGKSGLDLLGLAVISGGLNVTLYVRTTTGATTPVPAGTYSDTITIFWKYHLCSALLCIGNSVEDSSGTSKIKISVVVTKDCKIDSTQSITFAPSALVESFATVTPTVQLTCSLNTPYTAYINNGLNYSAPWRRMKKTNPDAYLQYNLYAPNASTVWSSTSPISASGSGGPQIISYTARINSSQPPASAGTYTDTVQFVVEY</sequence>